<dbReference type="AlphaFoldDB" id="A0A8B3S1C1"/>
<name>A0A8B3S1C1_9EURY</name>
<accession>A0A8B3S1C1</accession>
<proteinExistence type="predicted"/>
<evidence type="ECO:0000313" key="1">
    <source>
        <dbReference type="EMBL" id="RZB28770.1"/>
    </source>
</evidence>
<sequence>MVILTLSKGRNTKLILLYYKLIYTFNFIR</sequence>
<evidence type="ECO:0000313" key="2">
    <source>
        <dbReference type="Proteomes" id="UP000291831"/>
    </source>
</evidence>
<comment type="caution">
    <text evidence="1">The sequence shown here is derived from an EMBL/GenBank/DDBJ whole genome shotgun (WGS) entry which is preliminary data.</text>
</comment>
<dbReference type="Proteomes" id="UP000291831">
    <property type="component" value="Unassembled WGS sequence"/>
</dbReference>
<dbReference type="EMBL" id="RPGO01000035">
    <property type="protein sequence ID" value="RZB28770.1"/>
    <property type="molecule type" value="Genomic_DNA"/>
</dbReference>
<reference evidence="2" key="1">
    <citation type="submission" date="2019-01" db="EMBL/GenBank/DDBJ databases">
        <title>Anaerobic oxidation of ethane by archaea from a marine hydrocarbon seep.</title>
        <authorList>
            <person name="Musat F."/>
        </authorList>
    </citation>
    <scope>NUCLEOTIDE SEQUENCE [LARGE SCALE GENOMIC DNA]</scope>
</reference>
<gene>
    <name evidence="1" type="ORF">AEth_01772</name>
</gene>
<organism evidence="1 2">
    <name type="scientific">Candidatus Argoarchaeum ethanivorans</name>
    <dbReference type="NCBI Taxonomy" id="2608793"/>
    <lineage>
        <taxon>Archaea</taxon>
        <taxon>Methanobacteriati</taxon>
        <taxon>Methanobacteriota</taxon>
        <taxon>Stenosarchaea group</taxon>
        <taxon>Methanomicrobia</taxon>
        <taxon>Methanosarcinales</taxon>
        <taxon>Methanosarcinales incertae sedis</taxon>
        <taxon>GOM Arc I cluster</taxon>
        <taxon>Candidatus Argoarchaeum</taxon>
    </lineage>
</organism>
<protein>
    <submittedName>
        <fullName evidence="1">Uncharacterized protein</fullName>
    </submittedName>
</protein>